<dbReference type="eggNOG" id="COG0508">
    <property type="taxonomic scope" value="Bacteria"/>
</dbReference>
<dbReference type="GO" id="GO:0031405">
    <property type="term" value="F:lipoic acid binding"/>
    <property type="evidence" value="ECO:0007669"/>
    <property type="project" value="TreeGrafter"/>
</dbReference>
<evidence type="ECO:0000313" key="11">
    <source>
        <dbReference type="Proteomes" id="UP000014174"/>
    </source>
</evidence>
<dbReference type="PROSITE" id="PS50968">
    <property type="entry name" value="BIOTINYL_LIPOYL"/>
    <property type="match status" value="1"/>
</dbReference>
<dbReference type="PROSITE" id="PS51826">
    <property type="entry name" value="PSBD"/>
    <property type="match status" value="1"/>
</dbReference>
<keyword evidence="5 7" id="KW-0450">Lipoyl</keyword>
<dbReference type="Pfam" id="PF00364">
    <property type="entry name" value="Biotin_lipoyl"/>
    <property type="match status" value="1"/>
</dbReference>
<dbReference type="RefSeq" id="WP_016193981.1">
    <property type="nucleotide sequence ID" value="NZ_AQPN01000024.1"/>
</dbReference>
<dbReference type="EC" id="2.3.1.-" evidence="7"/>
<proteinExistence type="inferred from homology"/>
<organism evidence="10 11">
    <name type="scientific">Arcticibacter svalbardensis MN12-7</name>
    <dbReference type="NCBI Taxonomy" id="1150600"/>
    <lineage>
        <taxon>Bacteria</taxon>
        <taxon>Pseudomonadati</taxon>
        <taxon>Bacteroidota</taxon>
        <taxon>Sphingobacteriia</taxon>
        <taxon>Sphingobacteriales</taxon>
        <taxon>Sphingobacteriaceae</taxon>
        <taxon>Arcticibacter</taxon>
    </lineage>
</organism>
<dbReference type="PATRIC" id="fig|1150600.3.peg.722"/>
<comment type="cofactor">
    <cofactor evidence="1 7">
        <name>(R)-lipoate</name>
        <dbReference type="ChEBI" id="CHEBI:83088"/>
    </cofactor>
</comment>
<dbReference type="FunFam" id="3.30.559.10:FF:000007">
    <property type="entry name" value="Dihydrolipoamide acetyltransferase component of pyruvate dehydrogenase complex"/>
    <property type="match status" value="1"/>
</dbReference>
<keyword evidence="4 7" id="KW-0808">Transferase</keyword>
<dbReference type="SUPFAM" id="SSF52777">
    <property type="entry name" value="CoA-dependent acyltransferases"/>
    <property type="match status" value="1"/>
</dbReference>
<dbReference type="Pfam" id="PF02817">
    <property type="entry name" value="E3_binding"/>
    <property type="match status" value="1"/>
</dbReference>
<comment type="subunit">
    <text evidence="3">Forms a 24-polypeptide structural core with octahedral symmetry.</text>
</comment>
<keyword evidence="11" id="KW-1185">Reference proteome</keyword>
<dbReference type="Gene3D" id="2.40.50.100">
    <property type="match status" value="1"/>
</dbReference>
<gene>
    <name evidence="10" type="ORF">ADIARSV_0735</name>
</gene>
<name>R9GWG4_9SPHI</name>
<dbReference type="InterPro" id="IPR001078">
    <property type="entry name" value="2-oxoacid_DH_actylTfrase"/>
</dbReference>
<dbReference type="SUPFAM" id="SSF47005">
    <property type="entry name" value="Peripheral subunit-binding domain of 2-oxo acid dehydrogenase complex"/>
    <property type="match status" value="1"/>
</dbReference>
<evidence type="ECO:0000256" key="3">
    <source>
        <dbReference type="ARBA" id="ARBA00011484"/>
    </source>
</evidence>
<dbReference type="InterPro" id="IPR023213">
    <property type="entry name" value="CAT-like_dom_sf"/>
</dbReference>
<dbReference type="PANTHER" id="PTHR43178">
    <property type="entry name" value="DIHYDROLIPOAMIDE ACETYLTRANSFERASE COMPONENT OF PYRUVATE DEHYDROGENASE COMPLEX"/>
    <property type="match status" value="1"/>
</dbReference>
<dbReference type="PANTHER" id="PTHR43178:SF5">
    <property type="entry name" value="LIPOAMIDE ACYLTRANSFERASE COMPONENT OF BRANCHED-CHAIN ALPHA-KETO ACID DEHYDROGENASE COMPLEX, MITOCHONDRIAL"/>
    <property type="match status" value="1"/>
</dbReference>
<dbReference type="EMBL" id="AQPN01000024">
    <property type="protein sequence ID" value="EOR96091.1"/>
    <property type="molecule type" value="Genomic_DNA"/>
</dbReference>
<protein>
    <recommendedName>
        <fullName evidence="7">Dihydrolipoamide acetyltransferase component of pyruvate dehydrogenase complex</fullName>
        <ecNumber evidence="7">2.3.1.-</ecNumber>
    </recommendedName>
</protein>
<evidence type="ECO:0000256" key="2">
    <source>
        <dbReference type="ARBA" id="ARBA00007317"/>
    </source>
</evidence>
<feature type="domain" description="Peripheral subunit-binding (PSBD)" evidence="9">
    <location>
        <begin position="129"/>
        <end position="169"/>
    </location>
</feature>
<dbReference type="AlphaFoldDB" id="R9GWG4"/>
<keyword evidence="6 7" id="KW-0012">Acyltransferase</keyword>
<evidence type="ECO:0000256" key="4">
    <source>
        <dbReference type="ARBA" id="ARBA00022679"/>
    </source>
</evidence>
<comment type="similarity">
    <text evidence="2 7">Belongs to the 2-oxoacid dehydrogenase family.</text>
</comment>
<sequence length="442" mass="48455">MAQFELVLPKMGESVAEATIIKWLKNPGDTILEDEPVVEIATDKVDSEVPSPVSGKLISQSFKIDDIVNVGAVLALIETEEITSPVSDIAKPLQNTTPLPDEAEIKAPGIDQVSPEKTVHLNFENASRFYSPLVKSIAAEEGISLEQLDEITGTGLENRVTKQDILDYIKGHKKPVVHEQQIEAHPQTEVKASSISDAPSPVIHISGGDEIIEMDRMRRIIAEHMVMSKQTAPHVTSFIEVDVTNIVKWRERIKSSFEKREGQKITYTPIFIQAVAKAISEMPMINVSVNGTQIIKKKNINIGMAAALPSGNLIVPVIKNADQLSLIGLTRAVNDLAGRARANKLVPDDVQDGTFTLTNIGSFGNVMGVPIINQPQVAILAVGVIQKKPAVMETEFGDVIAIRHKMFLSMSYDHRVVDGALGGMFIKRVAEYLENWDMNYTI</sequence>
<feature type="domain" description="Lipoyl-binding" evidence="8">
    <location>
        <begin position="3"/>
        <end position="78"/>
    </location>
</feature>
<comment type="caution">
    <text evidence="10">The sequence shown here is derived from an EMBL/GenBank/DDBJ whole genome shotgun (WGS) entry which is preliminary data.</text>
</comment>
<dbReference type="InterPro" id="IPR050743">
    <property type="entry name" value="2-oxoacid_DH_E2_comp"/>
</dbReference>
<dbReference type="SUPFAM" id="SSF51230">
    <property type="entry name" value="Single hybrid motif"/>
    <property type="match status" value="1"/>
</dbReference>
<evidence type="ECO:0000256" key="6">
    <source>
        <dbReference type="ARBA" id="ARBA00023315"/>
    </source>
</evidence>
<dbReference type="InterPro" id="IPR004167">
    <property type="entry name" value="PSBD"/>
</dbReference>
<dbReference type="GO" id="GO:0005737">
    <property type="term" value="C:cytoplasm"/>
    <property type="evidence" value="ECO:0007669"/>
    <property type="project" value="TreeGrafter"/>
</dbReference>
<dbReference type="OrthoDB" id="9805770at2"/>
<dbReference type="InterPro" id="IPR036625">
    <property type="entry name" value="E3-bd_dom_sf"/>
</dbReference>
<evidence type="ECO:0000256" key="1">
    <source>
        <dbReference type="ARBA" id="ARBA00001938"/>
    </source>
</evidence>
<dbReference type="Gene3D" id="4.10.320.10">
    <property type="entry name" value="E3-binding domain"/>
    <property type="match status" value="1"/>
</dbReference>
<dbReference type="CDD" id="cd06849">
    <property type="entry name" value="lipoyl_domain"/>
    <property type="match status" value="1"/>
</dbReference>
<reference evidence="10 11" key="1">
    <citation type="journal article" date="2013" name="Genome Announc.">
        <title>Draft Genome Sequence of Arcticibacter svalbardensis Strain MN12-7T, a Member of the Family Sphingobacteriaceae Isolated from an Arctic Soil Sample.</title>
        <authorList>
            <person name="Shivaji S."/>
            <person name="Ara S."/>
            <person name="Prasad S."/>
            <person name="Manasa B.P."/>
            <person name="Begum Z."/>
            <person name="Singh A."/>
            <person name="Kumar Pinnaka A."/>
        </authorList>
    </citation>
    <scope>NUCLEOTIDE SEQUENCE [LARGE SCALE GENOMIC DNA]</scope>
    <source>
        <strain evidence="10 11">MN12-7</strain>
    </source>
</reference>
<dbReference type="Pfam" id="PF00198">
    <property type="entry name" value="2-oxoacid_dh"/>
    <property type="match status" value="1"/>
</dbReference>
<dbReference type="Proteomes" id="UP000014174">
    <property type="component" value="Unassembled WGS sequence"/>
</dbReference>
<evidence type="ECO:0000256" key="7">
    <source>
        <dbReference type="RuleBase" id="RU003423"/>
    </source>
</evidence>
<dbReference type="PROSITE" id="PS00189">
    <property type="entry name" value="LIPOYL"/>
    <property type="match status" value="1"/>
</dbReference>
<evidence type="ECO:0000256" key="5">
    <source>
        <dbReference type="ARBA" id="ARBA00022823"/>
    </source>
</evidence>
<dbReference type="STRING" id="1150600.ADIARSV_0735"/>
<evidence type="ECO:0000313" key="10">
    <source>
        <dbReference type="EMBL" id="EOR96091.1"/>
    </source>
</evidence>
<dbReference type="GO" id="GO:0016407">
    <property type="term" value="F:acetyltransferase activity"/>
    <property type="evidence" value="ECO:0007669"/>
    <property type="project" value="TreeGrafter"/>
</dbReference>
<dbReference type="InterPro" id="IPR011053">
    <property type="entry name" value="Single_hybrid_motif"/>
</dbReference>
<evidence type="ECO:0000259" key="9">
    <source>
        <dbReference type="PROSITE" id="PS51826"/>
    </source>
</evidence>
<accession>R9GWG4</accession>
<dbReference type="InterPro" id="IPR003016">
    <property type="entry name" value="2-oxoA_DH_lipoyl-BS"/>
</dbReference>
<dbReference type="InterPro" id="IPR000089">
    <property type="entry name" value="Biotin_lipoyl"/>
</dbReference>
<dbReference type="Gene3D" id="3.30.559.10">
    <property type="entry name" value="Chloramphenicol acetyltransferase-like domain"/>
    <property type="match status" value="1"/>
</dbReference>
<evidence type="ECO:0000259" key="8">
    <source>
        <dbReference type="PROSITE" id="PS50968"/>
    </source>
</evidence>